<feature type="modified residue" description="4-aspartylphosphate" evidence="4">
    <location>
        <position position="62"/>
    </location>
</feature>
<dbReference type="EMBL" id="PTIX01000034">
    <property type="protein sequence ID" value="PPK62556.1"/>
    <property type="molecule type" value="Genomic_DNA"/>
</dbReference>
<dbReference type="GO" id="GO:0004791">
    <property type="term" value="F:thioredoxin-disulfide reductase (NADPH) activity"/>
    <property type="evidence" value="ECO:0007669"/>
    <property type="project" value="UniProtKB-EC"/>
</dbReference>
<accession>A0A2S6GD04</accession>
<evidence type="ECO:0000256" key="4">
    <source>
        <dbReference type="PROSITE-ProRule" id="PRU00169"/>
    </source>
</evidence>
<comment type="caution">
    <text evidence="6">The sequence shown here is derived from an EMBL/GenBank/DDBJ whole genome shotgun (WGS) entry which is preliminary data.</text>
</comment>
<evidence type="ECO:0000313" key="7">
    <source>
        <dbReference type="Proteomes" id="UP000239203"/>
    </source>
</evidence>
<dbReference type="InterPro" id="IPR001789">
    <property type="entry name" value="Sig_transdc_resp-reg_receiver"/>
</dbReference>
<dbReference type="Gene3D" id="3.50.50.60">
    <property type="entry name" value="FAD/NAD(P)-binding domain"/>
    <property type="match status" value="2"/>
</dbReference>
<evidence type="ECO:0000256" key="1">
    <source>
        <dbReference type="ARBA" id="ARBA00022630"/>
    </source>
</evidence>
<dbReference type="PANTHER" id="PTHR48105">
    <property type="entry name" value="THIOREDOXIN REDUCTASE 1-RELATED-RELATED"/>
    <property type="match status" value="1"/>
</dbReference>
<keyword evidence="1" id="KW-0285">Flavoprotein</keyword>
<dbReference type="PROSITE" id="PS50110">
    <property type="entry name" value="RESPONSE_REGULATORY"/>
    <property type="match status" value="1"/>
</dbReference>
<dbReference type="InterPro" id="IPR050097">
    <property type="entry name" value="Ferredoxin-NADP_redctase_2"/>
</dbReference>
<dbReference type="SUPFAM" id="SSF51905">
    <property type="entry name" value="FAD/NAD(P)-binding domain"/>
    <property type="match status" value="1"/>
</dbReference>
<comment type="catalytic activity">
    <reaction evidence="3">
        <text>[thioredoxin]-dithiol + NADP(+) = [thioredoxin]-disulfide + NADPH + H(+)</text>
        <dbReference type="Rhea" id="RHEA:20345"/>
        <dbReference type="Rhea" id="RHEA-COMP:10698"/>
        <dbReference type="Rhea" id="RHEA-COMP:10700"/>
        <dbReference type="ChEBI" id="CHEBI:15378"/>
        <dbReference type="ChEBI" id="CHEBI:29950"/>
        <dbReference type="ChEBI" id="CHEBI:50058"/>
        <dbReference type="ChEBI" id="CHEBI:57783"/>
        <dbReference type="ChEBI" id="CHEBI:58349"/>
        <dbReference type="EC" id="1.8.1.9"/>
    </reaction>
</comment>
<dbReference type="InterPro" id="IPR011006">
    <property type="entry name" value="CheY-like_superfamily"/>
</dbReference>
<dbReference type="PRINTS" id="PR00368">
    <property type="entry name" value="FADPNR"/>
</dbReference>
<proteinExistence type="predicted"/>
<name>A0A2S6GD04_9PSEU</name>
<dbReference type="SMART" id="SM00448">
    <property type="entry name" value="REC"/>
    <property type="match status" value="1"/>
</dbReference>
<dbReference type="AlphaFoldDB" id="A0A2S6GD04"/>
<feature type="domain" description="Response regulatory" evidence="5">
    <location>
        <begin position="5"/>
        <end position="128"/>
    </location>
</feature>
<evidence type="ECO:0000256" key="3">
    <source>
        <dbReference type="ARBA" id="ARBA00048132"/>
    </source>
</evidence>
<dbReference type="SUPFAM" id="SSF52172">
    <property type="entry name" value="CheY-like"/>
    <property type="match status" value="1"/>
</dbReference>
<sequence>MARPSILTVDDDPSVSRAIARDLRRKYGEQYRVVRAESGAQALEALREIKLRGEDVAALLADYRMPRMSGIEFLEQAMDLFPAARRVLLTAYADTDAAIQAINVVDLDHYLLKPWDPPEEKFYPVLDDLLTSWSAADRGPVRQIRVVGHRWSARSYAVRDFLARNSVPYRWHALGEDPEGDRLLTAAGEDGTRLPVVVTEEGDALVEPSDGELAARVGLSTTPSTDFYDLIVVGGGPAGLGAAVYGGSEGLRTVLVERMATGGQAGTSSRIENYLGFPDGVSGEQLTERARRQAAKFAVEMLTTRQVVGLEPRGSARVVRFADGTELAAHTVILATGVSYRLLDAPGLPDLTGRGVFYGAATTEGPSCVGQDVYIVGGANSAGQAAMYFARHARRVVMLVRGDSLDRSMSRYLIDQIEAVDAIEVRTCVEVTGGDGTDHLETITIRDNRTGASEVVPASWLFVFIGAAPRTDWLDGTLSRDGRGFVLAGPDLVIGGRRPAGYPDRDPYHLETSVPGVFVAGDVRAESVKRVASAVGEGAMAVSLVHRYLEKL</sequence>
<gene>
    <name evidence="6" type="ORF">CLV40_13418</name>
</gene>
<dbReference type="GO" id="GO:0000160">
    <property type="term" value="P:phosphorelay signal transduction system"/>
    <property type="evidence" value="ECO:0007669"/>
    <property type="project" value="InterPro"/>
</dbReference>
<evidence type="ECO:0000259" key="5">
    <source>
        <dbReference type="PROSITE" id="PS50110"/>
    </source>
</evidence>
<keyword evidence="2" id="KW-0560">Oxidoreductase</keyword>
<dbReference type="InterPro" id="IPR023753">
    <property type="entry name" value="FAD/NAD-binding_dom"/>
</dbReference>
<dbReference type="RefSeq" id="WP_219824195.1">
    <property type="nucleotide sequence ID" value="NZ_CP154825.1"/>
</dbReference>
<dbReference type="Pfam" id="PF00072">
    <property type="entry name" value="Response_reg"/>
    <property type="match status" value="1"/>
</dbReference>
<dbReference type="Pfam" id="PF07992">
    <property type="entry name" value="Pyr_redox_2"/>
    <property type="match status" value="1"/>
</dbReference>
<evidence type="ECO:0000256" key="2">
    <source>
        <dbReference type="ARBA" id="ARBA00023002"/>
    </source>
</evidence>
<dbReference type="Gene3D" id="3.40.50.2300">
    <property type="match status" value="1"/>
</dbReference>
<dbReference type="Proteomes" id="UP000239203">
    <property type="component" value="Unassembled WGS sequence"/>
</dbReference>
<dbReference type="PRINTS" id="PR00469">
    <property type="entry name" value="PNDRDTASEII"/>
</dbReference>
<evidence type="ECO:0000313" key="6">
    <source>
        <dbReference type="EMBL" id="PPK62556.1"/>
    </source>
</evidence>
<keyword evidence="7" id="KW-1185">Reference proteome</keyword>
<organism evidence="6 7">
    <name type="scientific">Actinokineospora auranticolor</name>
    <dbReference type="NCBI Taxonomy" id="155976"/>
    <lineage>
        <taxon>Bacteria</taxon>
        <taxon>Bacillati</taxon>
        <taxon>Actinomycetota</taxon>
        <taxon>Actinomycetes</taxon>
        <taxon>Pseudonocardiales</taxon>
        <taxon>Pseudonocardiaceae</taxon>
        <taxon>Actinokineospora</taxon>
    </lineage>
</organism>
<protein>
    <submittedName>
        <fullName evidence="6">Thioredoxin reductase (NADPH)</fullName>
    </submittedName>
</protein>
<reference evidence="6 7" key="1">
    <citation type="submission" date="2018-02" db="EMBL/GenBank/DDBJ databases">
        <title>Genomic Encyclopedia of Archaeal and Bacterial Type Strains, Phase II (KMG-II): from individual species to whole genera.</title>
        <authorList>
            <person name="Goeker M."/>
        </authorList>
    </citation>
    <scope>NUCLEOTIDE SEQUENCE [LARGE SCALE GENOMIC DNA]</scope>
    <source>
        <strain evidence="6 7">YU 961-1</strain>
    </source>
</reference>
<dbReference type="InterPro" id="IPR036188">
    <property type="entry name" value="FAD/NAD-bd_sf"/>
</dbReference>
<keyword evidence="4" id="KW-0597">Phosphoprotein</keyword>